<feature type="region of interest" description="Disordered" evidence="1">
    <location>
        <begin position="43"/>
        <end position="63"/>
    </location>
</feature>
<organism evidence="2 3">
    <name type="scientific">Oryzias melastigma</name>
    <name type="common">Marine medaka</name>
    <dbReference type="NCBI Taxonomy" id="30732"/>
    <lineage>
        <taxon>Eukaryota</taxon>
        <taxon>Metazoa</taxon>
        <taxon>Chordata</taxon>
        <taxon>Craniata</taxon>
        <taxon>Vertebrata</taxon>
        <taxon>Euteleostomi</taxon>
        <taxon>Actinopterygii</taxon>
        <taxon>Neopterygii</taxon>
        <taxon>Teleostei</taxon>
        <taxon>Neoteleostei</taxon>
        <taxon>Acanthomorphata</taxon>
        <taxon>Ovalentaria</taxon>
        <taxon>Atherinomorphae</taxon>
        <taxon>Beloniformes</taxon>
        <taxon>Adrianichthyidae</taxon>
        <taxon>Oryziinae</taxon>
        <taxon>Oryzias</taxon>
    </lineage>
</organism>
<dbReference type="AlphaFoldDB" id="A0A834CJX5"/>
<evidence type="ECO:0000313" key="2">
    <source>
        <dbReference type="EMBL" id="KAF6730842.1"/>
    </source>
</evidence>
<feature type="compositionally biased region" description="Basic residues" evidence="1">
    <location>
        <begin position="196"/>
        <end position="207"/>
    </location>
</feature>
<protein>
    <submittedName>
        <fullName evidence="2">Uncharacterized protein</fullName>
    </submittedName>
</protein>
<reference evidence="2" key="1">
    <citation type="journal article" name="BMC Genomics">
        <title>Long-read sequencing and de novo genome assembly of marine medaka (Oryzias melastigma).</title>
        <authorList>
            <person name="Liang P."/>
            <person name="Saqib H.S.A."/>
            <person name="Ni X."/>
            <person name="Shen Y."/>
        </authorList>
    </citation>
    <scope>NUCLEOTIDE SEQUENCE</scope>
    <source>
        <strain evidence="2">Bigg-433</strain>
    </source>
</reference>
<sequence>MALTLDMSAKKGLKISIQSVSIRFDYYRSVEFCSKRRRTERCTSKLSKRSKQMTPGGRLPEDGVISHRKSVAQKAAAERPGPLFHHHDTAQKPKPVHNLCPACHKLYQTVKRHRAPIKDKLLDNDPSSLTCDQWVLIKKWLPRKLSHSSRLSRGDARFIPLRREQRVGAGEPMTCSRPHIFLQRNLRQCTRLLAEKKRKTKTRKQRKAGSQTFVAP</sequence>
<accession>A0A834CJX5</accession>
<feature type="region of interest" description="Disordered" evidence="1">
    <location>
        <begin position="196"/>
        <end position="216"/>
    </location>
</feature>
<comment type="caution">
    <text evidence="2">The sequence shown here is derived from an EMBL/GenBank/DDBJ whole genome shotgun (WGS) entry which is preliminary data.</text>
</comment>
<dbReference type="EMBL" id="WKFB01000230">
    <property type="protein sequence ID" value="KAF6730842.1"/>
    <property type="molecule type" value="Genomic_DNA"/>
</dbReference>
<evidence type="ECO:0000256" key="1">
    <source>
        <dbReference type="SAM" id="MobiDB-lite"/>
    </source>
</evidence>
<dbReference type="Proteomes" id="UP000646548">
    <property type="component" value="Unassembled WGS sequence"/>
</dbReference>
<proteinExistence type="predicted"/>
<gene>
    <name evidence="2" type="ORF">FQA47_008445</name>
</gene>
<evidence type="ECO:0000313" key="3">
    <source>
        <dbReference type="Proteomes" id="UP000646548"/>
    </source>
</evidence>
<name>A0A834CJX5_ORYME</name>